<keyword evidence="2" id="KW-1185">Reference proteome</keyword>
<sequence>MEKNGLYILLSNTGEATKYHWGILIATNSTSGILFHQALIGTHWTYVVENEEISKSPDVLGALKVGVVEGVEDEWIDAIKTCLREVTVHEEFTFRTWLLAGLYELASQGYIGLMPDWPTIREIEQEAKDLAADAYYKRHRPILMSRWYRA</sequence>
<name>A0A2B7Y4W1_POLH7</name>
<proteinExistence type="predicted"/>
<reference evidence="1 2" key="1">
    <citation type="submission" date="2017-10" db="EMBL/GenBank/DDBJ databases">
        <title>Comparative genomics in systemic dimorphic fungi from Ajellomycetaceae.</title>
        <authorList>
            <person name="Munoz J.F."/>
            <person name="Mcewen J.G."/>
            <person name="Clay O.K."/>
            <person name="Cuomo C.A."/>
        </authorList>
    </citation>
    <scope>NUCLEOTIDE SEQUENCE [LARGE SCALE GENOMIC DNA]</scope>
    <source>
        <strain evidence="1 2">UAMH7299</strain>
    </source>
</reference>
<dbReference type="EMBL" id="PDNA01000080">
    <property type="protein sequence ID" value="PGH15717.1"/>
    <property type="molecule type" value="Genomic_DNA"/>
</dbReference>
<evidence type="ECO:0000313" key="2">
    <source>
        <dbReference type="Proteomes" id="UP000224634"/>
    </source>
</evidence>
<accession>A0A2B7Y4W1</accession>
<comment type="caution">
    <text evidence="1">The sequence shown here is derived from an EMBL/GenBank/DDBJ whole genome shotgun (WGS) entry which is preliminary data.</text>
</comment>
<dbReference type="OrthoDB" id="3016366at2759"/>
<gene>
    <name evidence="1" type="ORF">AJ80_05425</name>
</gene>
<dbReference type="AlphaFoldDB" id="A0A2B7Y4W1"/>
<protein>
    <submittedName>
        <fullName evidence="1">Uncharacterized protein</fullName>
    </submittedName>
</protein>
<evidence type="ECO:0000313" key="1">
    <source>
        <dbReference type="EMBL" id="PGH15717.1"/>
    </source>
</evidence>
<organism evidence="1 2">
    <name type="scientific">Polytolypa hystricis (strain UAMH7299)</name>
    <dbReference type="NCBI Taxonomy" id="1447883"/>
    <lineage>
        <taxon>Eukaryota</taxon>
        <taxon>Fungi</taxon>
        <taxon>Dikarya</taxon>
        <taxon>Ascomycota</taxon>
        <taxon>Pezizomycotina</taxon>
        <taxon>Eurotiomycetes</taxon>
        <taxon>Eurotiomycetidae</taxon>
        <taxon>Onygenales</taxon>
        <taxon>Onygenales incertae sedis</taxon>
        <taxon>Polytolypa</taxon>
    </lineage>
</organism>
<dbReference type="Proteomes" id="UP000224634">
    <property type="component" value="Unassembled WGS sequence"/>
</dbReference>